<dbReference type="PRINTS" id="PR01002">
    <property type="entry name" value="FLGFLGJ"/>
</dbReference>
<dbReference type="Pfam" id="PF10135">
    <property type="entry name" value="Rod-binding"/>
    <property type="match status" value="1"/>
</dbReference>
<proteinExistence type="predicted"/>
<gene>
    <name evidence="2" type="ORF">KHM83_03830</name>
</gene>
<dbReference type="InterPro" id="IPR019301">
    <property type="entry name" value="Flagellar_prot_FlgJ_N"/>
</dbReference>
<feature type="domain" description="Flagellar protein FlgJ N-terminal" evidence="1">
    <location>
        <begin position="63"/>
        <end position="110"/>
    </location>
</feature>
<protein>
    <submittedName>
        <fullName evidence="2">Rod-binding protein</fullName>
    </submittedName>
</protein>
<reference evidence="2 3" key="1">
    <citation type="submission" date="2021-05" db="EMBL/GenBank/DDBJ databases">
        <title>Fusibacter ferrireducens sp. nov., an anaerobic, sulfur- and Fe-reducing bacterium isolated from the mangrove sediment.</title>
        <authorList>
            <person name="Qiu D."/>
        </authorList>
    </citation>
    <scope>NUCLEOTIDE SEQUENCE [LARGE SCALE GENOMIC DNA]</scope>
    <source>
        <strain evidence="2 3">DSM 12116</strain>
    </source>
</reference>
<dbReference type="EMBL" id="JAHBCL010000005">
    <property type="protein sequence ID" value="MBS7525803.1"/>
    <property type="molecule type" value="Genomic_DNA"/>
</dbReference>
<organism evidence="2 3">
    <name type="scientific">Fusibacter paucivorans</name>
    <dbReference type="NCBI Taxonomy" id="76009"/>
    <lineage>
        <taxon>Bacteria</taxon>
        <taxon>Bacillati</taxon>
        <taxon>Bacillota</taxon>
        <taxon>Clostridia</taxon>
        <taxon>Eubacteriales</taxon>
        <taxon>Eubacteriales Family XII. Incertae Sedis</taxon>
        <taxon>Fusibacter</taxon>
    </lineage>
</organism>
<sequence>MKIDSSSLSGNYDVASALQTVTDSSEGKDFKTQLENAQAAGDDEAIRDVCKQFEALFINMLLKQMRNTVQEGGLTEKSQARETFEGMLDEETANNIAEGGGIGIADLMAKALTRQAYANSEETVSDDQSSSIDQLMMDILTTK</sequence>
<name>A0ABS5PKU9_9FIRM</name>
<dbReference type="RefSeq" id="WP_213235588.1">
    <property type="nucleotide sequence ID" value="NZ_JAHBCL010000005.1"/>
</dbReference>
<comment type="caution">
    <text evidence="2">The sequence shown here is derived from an EMBL/GenBank/DDBJ whole genome shotgun (WGS) entry which is preliminary data.</text>
</comment>
<accession>A0ABS5PKU9</accession>
<evidence type="ECO:0000313" key="3">
    <source>
        <dbReference type="Proteomes" id="UP000746471"/>
    </source>
</evidence>
<dbReference type="Proteomes" id="UP000746471">
    <property type="component" value="Unassembled WGS sequence"/>
</dbReference>
<evidence type="ECO:0000313" key="2">
    <source>
        <dbReference type="EMBL" id="MBS7525803.1"/>
    </source>
</evidence>
<keyword evidence="3" id="KW-1185">Reference proteome</keyword>
<evidence type="ECO:0000259" key="1">
    <source>
        <dbReference type="Pfam" id="PF10135"/>
    </source>
</evidence>